<dbReference type="InterPro" id="IPR020904">
    <property type="entry name" value="Sc_DH/Rdtase_CS"/>
</dbReference>
<dbReference type="Gene3D" id="3.40.50.720">
    <property type="entry name" value="NAD(P)-binding Rossmann-like Domain"/>
    <property type="match status" value="1"/>
</dbReference>
<sequence>MITGRRAETLEPLAADLGDRVVPVVGNVTDGEHAADAVRAAVETFGSCDLLVNNAGTNPAAGPLTDVDLGALDKTWEVNLRAPLLWARAAWHGSMRERGGAVVNIGSVGGLRPSPVIGAYNVSKAALHHLTRQLAHELAPTVRVNAIAAAVVRTRLSELLWSADEEAAAAAHPLGRLGEPEDVARAVTFLLSEAASWVTGVVLPVDGGTTGASAGLAG</sequence>
<dbReference type="NCBIfam" id="NF005559">
    <property type="entry name" value="PRK07231.1"/>
    <property type="match status" value="1"/>
</dbReference>
<comment type="similarity">
    <text evidence="1">Belongs to the short-chain dehydrogenases/reductases (SDR) family.</text>
</comment>
<organism evidence="3 4">
    <name type="scientific">Egicoccus halophilus</name>
    <dbReference type="NCBI Taxonomy" id="1670830"/>
    <lineage>
        <taxon>Bacteria</taxon>
        <taxon>Bacillati</taxon>
        <taxon>Actinomycetota</taxon>
        <taxon>Nitriliruptoria</taxon>
        <taxon>Egicoccales</taxon>
        <taxon>Egicoccaceae</taxon>
        <taxon>Egicoccus</taxon>
    </lineage>
</organism>
<evidence type="ECO:0000313" key="3">
    <source>
        <dbReference type="EMBL" id="GGI08334.1"/>
    </source>
</evidence>
<dbReference type="InterPro" id="IPR036291">
    <property type="entry name" value="NAD(P)-bd_dom_sf"/>
</dbReference>
<dbReference type="PROSITE" id="PS00061">
    <property type="entry name" value="ADH_SHORT"/>
    <property type="match status" value="1"/>
</dbReference>
<dbReference type="PRINTS" id="PR00081">
    <property type="entry name" value="GDHRDH"/>
</dbReference>
<accession>A0A8J3AGF8</accession>
<reference evidence="3" key="2">
    <citation type="submission" date="2020-09" db="EMBL/GenBank/DDBJ databases">
        <authorList>
            <person name="Sun Q."/>
            <person name="Zhou Y."/>
        </authorList>
    </citation>
    <scope>NUCLEOTIDE SEQUENCE</scope>
    <source>
        <strain evidence="3">CGMCC 1.14988</strain>
    </source>
</reference>
<dbReference type="CDD" id="cd05233">
    <property type="entry name" value="SDR_c"/>
    <property type="match status" value="1"/>
</dbReference>
<proteinExistence type="inferred from homology"/>
<gene>
    <name evidence="3" type="primary">fabG</name>
    <name evidence="3" type="ORF">GCM10011354_28570</name>
</gene>
<dbReference type="PANTHER" id="PTHR43943">
    <property type="entry name" value="DEHYDROGENASE/REDUCTASE (SDR FAMILY) MEMBER 4"/>
    <property type="match status" value="1"/>
</dbReference>
<name>A0A8J3AGF8_9ACTN</name>
<dbReference type="Proteomes" id="UP000650511">
    <property type="component" value="Unassembled WGS sequence"/>
</dbReference>
<evidence type="ECO:0000313" key="4">
    <source>
        <dbReference type="Proteomes" id="UP000650511"/>
    </source>
</evidence>
<dbReference type="FunFam" id="3.40.50.720:FF:000084">
    <property type="entry name" value="Short-chain dehydrogenase reductase"/>
    <property type="match status" value="1"/>
</dbReference>
<dbReference type="GO" id="GO:0016491">
    <property type="term" value="F:oxidoreductase activity"/>
    <property type="evidence" value="ECO:0007669"/>
    <property type="project" value="UniProtKB-KW"/>
</dbReference>
<evidence type="ECO:0000256" key="2">
    <source>
        <dbReference type="ARBA" id="ARBA00023002"/>
    </source>
</evidence>
<keyword evidence="2" id="KW-0560">Oxidoreductase</keyword>
<dbReference type="PRINTS" id="PR00080">
    <property type="entry name" value="SDRFAMILY"/>
</dbReference>
<dbReference type="Pfam" id="PF13561">
    <property type="entry name" value="adh_short_C2"/>
    <property type="match status" value="1"/>
</dbReference>
<comment type="caution">
    <text evidence="3">The sequence shown here is derived from an EMBL/GenBank/DDBJ whole genome shotgun (WGS) entry which is preliminary data.</text>
</comment>
<reference evidence="3" key="1">
    <citation type="journal article" date="2014" name="Int. J. Syst. Evol. Microbiol.">
        <title>Complete genome sequence of Corynebacterium casei LMG S-19264T (=DSM 44701T), isolated from a smear-ripened cheese.</title>
        <authorList>
            <consortium name="US DOE Joint Genome Institute (JGI-PGF)"/>
            <person name="Walter F."/>
            <person name="Albersmeier A."/>
            <person name="Kalinowski J."/>
            <person name="Ruckert C."/>
        </authorList>
    </citation>
    <scope>NUCLEOTIDE SEQUENCE</scope>
    <source>
        <strain evidence="3">CGMCC 1.14988</strain>
    </source>
</reference>
<dbReference type="InterPro" id="IPR002347">
    <property type="entry name" value="SDR_fam"/>
</dbReference>
<dbReference type="EMBL" id="BMHA01000011">
    <property type="protein sequence ID" value="GGI08334.1"/>
    <property type="molecule type" value="Genomic_DNA"/>
</dbReference>
<dbReference type="AlphaFoldDB" id="A0A8J3AGF8"/>
<dbReference type="SUPFAM" id="SSF51735">
    <property type="entry name" value="NAD(P)-binding Rossmann-fold domains"/>
    <property type="match status" value="1"/>
</dbReference>
<evidence type="ECO:0000256" key="1">
    <source>
        <dbReference type="ARBA" id="ARBA00006484"/>
    </source>
</evidence>
<protein>
    <submittedName>
        <fullName evidence="3">3-ketoacyl-ACP reductase</fullName>
    </submittedName>
</protein>
<keyword evidence="4" id="KW-1185">Reference proteome</keyword>
<dbReference type="PANTHER" id="PTHR43943:SF2">
    <property type="entry name" value="DEHYDROGENASE_REDUCTASE 4"/>
    <property type="match status" value="1"/>
</dbReference>